<evidence type="ECO:0000256" key="11">
    <source>
        <dbReference type="ARBA" id="ARBA00023136"/>
    </source>
</evidence>
<dbReference type="Pfam" id="PF02518">
    <property type="entry name" value="HATPase_c"/>
    <property type="match status" value="1"/>
</dbReference>
<dbReference type="SMART" id="SM00387">
    <property type="entry name" value="HATPase_c"/>
    <property type="match status" value="1"/>
</dbReference>
<feature type="region of interest" description="Disordered" evidence="12">
    <location>
        <begin position="51"/>
        <end position="99"/>
    </location>
</feature>
<evidence type="ECO:0000256" key="13">
    <source>
        <dbReference type="SAM" id="Phobius"/>
    </source>
</evidence>
<name>A0AAE3DWB8_9FIRM</name>
<dbReference type="FunFam" id="3.30.565.10:FF:000006">
    <property type="entry name" value="Sensor histidine kinase WalK"/>
    <property type="match status" value="1"/>
</dbReference>
<dbReference type="PRINTS" id="PR00344">
    <property type="entry name" value="BCTRLSENSOR"/>
</dbReference>
<evidence type="ECO:0000256" key="12">
    <source>
        <dbReference type="SAM" id="MobiDB-lite"/>
    </source>
</evidence>
<dbReference type="Gene3D" id="1.10.287.130">
    <property type="match status" value="1"/>
</dbReference>
<gene>
    <name evidence="15" type="ORF">LKE05_00355</name>
</gene>
<proteinExistence type="predicted"/>
<accession>A0AAE3DWB8</accession>
<protein>
    <recommendedName>
        <fullName evidence="3">histidine kinase</fullName>
        <ecNumber evidence="3">2.7.13.3</ecNumber>
    </recommendedName>
</protein>
<dbReference type="FunFam" id="1.10.287.130:FF:000001">
    <property type="entry name" value="Two-component sensor histidine kinase"/>
    <property type="match status" value="1"/>
</dbReference>
<dbReference type="SMART" id="SM00388">
    <property type="entry name" value="HisKA"/>
    <property type="match status" value="1"/>
</dbReference>
<reference evidence="15 16" key="1">
    <citation type="submission" date="2021-10" db="EMBL/GenBank/DDBJ databases">
        <title>Anaerobic single-cell dispensing facilitates the cultivation of human gut bacteria.</title>
        <authorList>
            <person name="Afrizal A."/>
        </authorList>
    </citation>
    <scope>NUCLEOTIDE SEQUENCE [LARGE SCALE GENOMIC DNA]</scope>
    <source>
        <strain evidence="15 16">CLA-AA-H232</strain>
    </source>
</reference>
<keyword evidence="7 13" id="KW-0812">Transmembrane</keyword>
<dbReference type="PANTHER" id="PTHR45453:SF2">
    <property type="entry name" value="HISTIDINE KINASE"/>
    <property type="match status" value="1"/>
</dbReference>
<dbReference type="SUPFAM" id="SSF55874">
    <property type="entry name" value="ATPase domain of HSP90 chaperone/DNA topoisomerase II/histidine kinase"/>
    <property type="match status" value="1"/>
</dbReference>
<comment type="catalytic activity">
    <reaction evidence="1">
        <text>ATP + protein L-histidine = ADP + protein N-phospho-L-histidine.</text>
        <dbReference type="EC" id="2.7.13.3"/>
    </reaction>
</comment>
<dbReference type="GO" id="GO:0000155">
    <property type="term" value="F:phosphorelay sensor kinase activity"/>
    <property type="evidence" value="ECO:0007669"/>
    <property type="project" value="InterPro"/>
</dbReference>
<evidence type="ECO:0000313" key="15">
    <source>
        <dbReference type="EMBL" id="MCC2209255.1"/>
    </source>
</evidence>
<keyword evidence="9 13" id="KW-1133">Transmembrane helix</keyword>
<keyword evidence="4" id="KW-1003">Cell membrane</keyword>
<evidence type="ECO:0000256" key="5">
    <source>
        <dbReference type="ARBA" id="ARBA00022553"/>
    </source>
</evidence>
<feature type="domain" description="Histidine kinase" evidence="14">
    <location>
        <begin position="225"/>
        <end position="442"/>
    </location>
</feature>
<sequence>MFKKLRNKLLIINTLIIAALVLSSFSVIYIMTAQNVNKSISQKLDRAIEFIRPDHNPRQKDNMQKPIDDVPPNQNGNVPPNPNTADPNADNINKSDKQKQEFSLTFTVTTDTDGNVEKVNAPFDLTEDFYTDKINDIIYGSEDNGQIRSSNGYWSYKVVPLDTGFIIAFTECQAEHAMLRNLFLILLLVGVVALTVAFLISLSSANRSIKPVEESYNKQKQFVADASHELKTPLTTINTNVDVLLSHQENTIGEEKKWLDYIKTETERMAKLTNDLLYLARIDHDDRNVIFSKVSFSEAAESVILLMEAVIFENNVNLTYDITPDLFVNGSTEQLKQLVMILLDNAVKYTPKSGDINITLTHESSDAVLTVRNTGVGISEDAQKQIFERFYREDKSRARESGGYGLGLAIAKAITTACKGSIKVYSKKNKYTEFTVKIPAAK</sequence>
<evidence type="ECO:0000256" key="3">
    <source>
        <dbReference type="ARBA" id="ARBA00012438"/>
    </source>
</evidence>
<evidence type="ECO:0000313" key="16">
    <source>
        <dbReference type="Proteomes" id="UP001198242"/>
    </source>
</evidence>
<dbReference type="InterPro" id="IPR004358">
    <property type="entry name" value="Sig_transdc_His_kin-like_C"/>
</dbReference>
<dbReference type="InterPro" id="IPR050351">
    <property type="entry name" value="BphY/WalK/GraS-like"/>
</dbReference>
<feature type="transmembrane region" description="Helical" evidence="13">
    <location>
        <begin position="182"/>
        <end position="202"/>
    </location>
</feature>
<dbReference type="GO" id="GO:0005886">
    <property type="term" value="C:plasma membrane"/>
    <property type="evidence" value="ECO:0007669"/>
    <property type="project" value="UniProtKB-SubCell"/>
</dbReference>
<dbReference type="EMBL" id="JAJEQM010000001">
    <property type="protein sequence ID" value="MCC2209255.1"/>
    <property type="molecule type" value="Genomic_DNA"/>
</dbReference>
<keyword evidence="6" id="KW-0808">Transferase</keyword>
<comment type="subcellular location">
    <subcellularLocation>
        <location evidence="2">Cell membrane</location>
        <topology evidence="2">Multi-pass membrane protein</topology>
    </subcellularLocation>
</comment>
<dbReference type="Pfam" id="PF00512">
    <property type="entry name" value="HisKA"/>
    <property type="match status" value="1"/>
</dbReference>
<keyword evidence="11 13" id="KW-0472">Membrane</keyword>
<evidence type="ECO:0000256" key="6">
    <source>
        <dbReference type="ARBA" id="ARBA00022679"/>
    </source>
</evidence>
<dbReference type="RefSeq" id="WP_308455642.1">
    <property type="nucleotide sequence ID" value="NZ_JAJEQM010000001.1"/>
</dbReference>
<keyword evidence="5" id="KW-0597">Phosphoprotein</keyword>
<keyword evidence="10" id="KW-0902">Two-component regulatory system</keyword>
<dbReference type="Gene3D" id="3.30.565.10">
    <property type="entry name" value="Histidine kinase-like ATPase, C-terminal domain"/>
    <property type="match status" value="1"/>
</dbReference>
<evidence type="ECO:0000256" key="1">
    <source>
        <dbReference type="ARBA" id="ARBA00000085"/>
    </source>
</evidence>
<dbReference type="InterPro" id="IPR036097">
    <property type="entry name" value="HisK_dim/P_sf"/>
</dbReference>
<dbReference type="GO" id="GO:0016036">
    <property type="term" value="P:cellular response to phosphate starvation"/>
    <property type="evidence" value="ECO:0007669"/>
    <property type="project" value="TreeGrafter"/>
</dbReference>
<dbReference type="AlphaFoldDB" id="A0AAE3DWB8"/>
<keyword evidence="8 15" id="KW-0418">Kinase</keyword>
<dbReference type="InterPro" id="IPR005467">
    <property type="entry name" value="His_kinase_dom"/>
</dbReference>
<feature type="transmembrane region" description="Helical" evidence="13">
    <location>
        <begin position="9"/>
        <end position="31"/>
    </location>
</feature>
<dbReference type="InterPro" id="IPR003594">
    <property type="entry name" value="HATPase_dom"/>
</dbReference>
<dbReference type="PROSITE" id="PS50109">
    <property type="entry name" value="HIS_KIN"/>
    <property type="match status" value="1"/>
</dbReference>
<dbReference type="SUPFAM" id="SSF47384">
    <property type="entry name" value="Homodimeric domain of signal transducing histidine kinase"/>
    <property type="match status" value="1"/>
</dbReference>
<evidence type="ECO:0000256" key="7">
    <source>
        <dbReference type="ARBA" id="ARBA00022692"/>
    </source>
</evidence>
<dbReference type="CDD" id="cd00075">
    <property type="entry name" value="HATPase"/>
    <property type="match status" value="1"/>
</dbReference>
<evidence type="ECO:0000256" key="10">
    <source>
        <dbReference type="ARBA" id="ARBA00023012"/>
    </source>
</evidence>
<dbReference type="Proteomes" id="UP001198242">
    <property type="component" value="Unassembled WGS sequence"/>
</dbReference>
<dbReference type="InterPro" id="IPR003661">
    <property type="entry name" value="HisK_dim/P_dom"/>
</dbReference>
<evidence type="ECO:0000256" key="8">
    <source>
        <dbReference type="ARBA" id="ARBA00022777"/>
    </source>
</evidence>
<feature type="compositionally biased region" description="Basic and acidic residues" evidence="12">
    <location>
        <begin position="51"/>
        <end position="68"/>
    </location>
</feature>
<evidence type="ECO:0000256" key="4">
    <source>
        <dbReference type="ARBA" id="ARBA00022475"/>
    </source>
</evidence>
<evidence type="ECO:0000256" key="2">
    <source>
        <dbReference type="ARBA" id="ARBA00004651"/>
    </source>
</evidence>
<feature type="compositionally biased region" description="Low complexity" evidence="12">
    <location>
        <begin position="71"/>
        <end position="92"/>
    </location>
</feature>
<comment type="caution">
    <text evidence="15">The sequence shown here is derived from an EMBL/GenBank/DDBJ whole genome shotgun (WGS) entry which is preliminary data.</text>
</comment>
<dbReference type="PANTHER" id="PTHR45453">
    <property type="entry name" value="PHOSPHATE REGULON SENSOR PROTEIN PHOR"/>
    <property type="match status" value="1"/>
</dbReference>
<dbReference type="InterPro" id="IPR036890">
    <property type="entry name" value="HATPase_C_sf"/>
</dbReference>
<evidence type="ECO:0000256" key="9">
    <source>
        <dbReference type="ARBA" id="ARBA00022989"/>
    </source>
</evidence>
<evidence type="ECO:0000259" key="14">
    <source>
        <dbReference type="PROSITE" id="PS50109"/>
    </source>
</evidence>
<keyword evidence="16" id="KW-1185">Reference proteome</keyword>
<organism evidence="15 16">
    <name type="scientific">Hominilimicola fabiformis</name>
    <dbReference type="NCBI Taxonomy" id="2885356"/>
    <lineage>
        <taxon>Bacteria</taxon>
        <taxon>Bacillati</taxon>
        <taxon>Bacillota</taxon>
        <taxon>Clostridia</taxon>
        <taxon>Eubacteriales</taxon>
        <taxon>Oscillospiraceae</taxon>
        <taxon>Hominilimicola</taxon>
    </lineage>
</organism>
<dbReference type="EC" id="2.7.13.3" evidence="3"/>
<dbReference type="GO" id="GO:0004721">
    <property type="term" value="F:phosphoprotein phosphatase activity"/>
    <property type="evidence" value="ECO:0007669"/>
    <property type="project" value="TreeGrafter"/>
</dbReference>
<dbReference type="CDD" id="cd00082">
    <property type="entry name" value="HisKA"/>
    <property type="match status" value="1"/>
</dbReference>